<dbReference type="EMBL" id="CP111026">
    <property type="protein sequence ID" value="WAR28593.1"/>
    <property type="molecule type" value="Genomic_DNA"/>
</dbReference>
<keyword evidence="2" id="KW-0808">Transferase</keyword>
<dbReference type="InterPro" id="IPR002123">
    <property type="entry name" value="Plipid/glycerol_acylTrfase"/>
</dbReference>
<keyword evidence="4" id="KW-1133">Transmembrane helix</keyword>
<evidence type="ECO:0000256" key="1">
    <source>
        <dbReference type="ARBA" id="ARBA00008655"/>
    </source>
</evidence>
<dbReference type="PANTHER" id="PTHR10983">
    <property type="entry name" value="1-ACYLGLYCEROL-3-PHOSPHATE ACYLTRANSFERASE-RELATED"/>
    <property type="match status" value="1"/>
</dbReference>
<keyword evidence="4" id="KW-0472">Membrane</keyword>
<name>A0ABY7G2C9_MYAAR</name>
<accession>A0ABY7G2C9</accession>
<dbReference type="PANTHER" id="PTHR10983:SF16">
    <property type="entry name" value="LYSOCARDIOLIPIN ACYLTRANSFERASE 1"/>
    <property type="match status" value="1"/>
</dbReference>
<dbReference type="SUPFAM" id="SSF69593">
    <property type="entry name" value="Glycerol-3-phosphate (1)-acyltransferase"/>
    <property type="match status" value="1"/>
</dbReference>
<gene>
    <name evidence="6" type="ORF">MAR_014297</name>
</gene>
<feature type="transmembrane region" description="Helical" evidence="4">
    <location>
        <begin position="368"/>
        <end position="389"/>
    </location>
</feature>
<keyword evidence="7" id="KW-1185">Reference proteome</keyword>
<dbReference type="Pfam" id="PF16076">
    <property type="entry name" value="Acyltransf_C"/>
    <property type="match status" value="1"/>
</dbReference>
<dbReference type="Proteomes" id="UP001164746">
    <property type="component" value="Chromosome 15"/>
</dbReference>
<organism evidence="6 7">
    <name type="scientific">Mya arenaria</name>
    <name type="common">Soft-shell clam</name>
    <dbReference type="NCBI Taxonomy" id="6604"/>
    <lineage>
        <taxon>Eukaryota</taxon>
        <taxon>Metazoa</taxon>
        <taxon>Spiralia</taxon>
        <taxon>Lophotrochozoa</taxon>
        <taxon>Mollusca</taxon>
        <taxon>Bivalvia</taxon>
        <taxon>Autobranchia</taxon>
        <taxon>Heteroconchia</taxon>
        <taxon>Euheterodonta</taxon>
        <taxon>Imparidentia</taxon>
        <taxon>Neoheterodontei</taxon>
        <taxon>Myida</taxon>
        <taxon>Myoidea</taxon>
        <taxon>Myidae</taxon>
        <taxon>Mya</taxon>
    </lineage>
</organism>
<proteinExistence type="inferred from homology"/>
<protein>
    <submittedName>
        <fullName evidence="6">LCLT1-like protein</fullName>
    </submittedName>
</protein>
<evidence type="ECO:0000313" key="6">
    <source>
        <dbReference type="EMBL" id="WAR28593.1"/>
    </source>
</evidence>
<dbReference type="CDD" id="cd07990">
    <property type="entry name" value="LPLAT_LCLAT1-like"/>
    <property type="match status" value="1"/>
</dbReference>
<evidence type="ECO:0000313" key="7">
    <source>
        <dbReference type="Proteomes" id="UP001164746"/>
    </source>
</evidence>
<feature type="domain" description="Phospholipid/glycerol acyltransferase" evidence="5">
    <location>
        <begin position="140"/>
        <end position="262"/>
    </location>
</feature>
<keyword evidence="3" id="KW-0012">Acyltransferase</keyword>
<keyword evidence="4" id="KW-0812">Transmembrane</keyword>
<evidence type="ECO:0000256" key="2">
    <source>
        <dbReference type="ARBA" id="ARBA00022679"/>
    </source>
</evidence>
<comment type="similarity">
    <text evidence="1">Belongs to the 1-acyl-sn-glycerol-3-phosphate acyltransferase family.</text>
</comment>
<evidence type="ECO:0000256" key="3">
    <source>
        <dbReference type="ARBA" id="ARBA00023315"/>
    </source>
</evidence>
<sequence>MVAGLKSRHPDLRLRRSDALDRSRASLGSWFKQTFLLCAVPQRPVLSIQDGASSHVSVPLIRSALANDVILHCLPSKTTHITQQLDVAAYHKQLKQQKSFDLKETVSTWFAFLVAAYELLYGVRIVIQGDVTAMNKNRCSLIVMNHPTRLDWLFYFAVQARYASLRRLKICLKNELRHIPGVGWAMQAAKFLFLHRKWSSDRERIVEYLSHFNSLTYAPQLLFFPEGTDFRSLSRQRSKEYAEKNSLNDYDHVLHPRTLGFTALVGHMKQYNKLDQIVDVTVAYPENVMQRETDLITGNIPRVIVFKIDCFDIDTVPTDNDGLLSRWIEDRWRIKEDFLKEFYCYRDYNAQNGYSDEQNLEIEMDLKVYLIGALVFWSMLSMCTLYWLVFFPWFRLCFLWSVPVCIIVSTVIGFDNLFTILTPLPDTK</sequence>
<feature type="transmembrane region" description="Helical" evidence="4">
    <location>
        <begin position="396"/>
        <end position="414"/>
    </location>
</feature>
<evidence type="ECO:0000256" key="4">
    <source>
        <dbReference type="SAM" id="Phobius"/>
    </source>
</evidence>
<dbReference type="Pfam" id="PF01553">
    <property type="entry name" value="Acyltransferase"/>
    <property type="match status" value="1"/>
</dbReference>
<dbReference type="SMART" id="SM00563">
    <property type="entry name" value="PlsC"/>
    <property type="match status" value="1"/>
</dbReference>
<evidence type="ECO:0000259" key="5">
    <source>
        <dbReference type="SMART" id="SM00563"/>
    </source>
</evidence>
<dbReference type="InterPro" id="IPR032098">
    <property type="entry name" value="Acyltransf_C"/>
</dbReference>
<reference evidence="6" key="1">
    <citation type="submission" date="2022-11" db="EMBL/GenBank/DDBJ databases">
        <title>Centuries of genome instability and evolution in soft-shell clam transmissible cancer (bioRxiv).</title>
        <authorList>
            <person name="Hart S.F.M."/>
            <person name="Yonemitsu M.A."/>
            <person name="Giersch R.M."/>
            <person name="Beal B.F."/>
            <person name="Arriagada G."/>
            <person name="Davis B.W."/>
            <person name="Ostrander E.A."/>
            <person name="Goff S.P."/>
            <person name="Metzger M.J."/>
        </authorList>
    </citation>
    <scope>NUCLEOTIDE SEQUENCE</scope>
    <source>
        <strain evidence="6">MELC-2E11</strain>
        <tissue evidence="6">Siphon/mantle</tissue>
    </source>
</reference>